<protein>
    <submittedName>
        <fullName evidence="3">Uncharacterized protein</fullName>
    </submittedName>
</protein>
<feature type="compositionally biased region" description="Basic and acidic residues" evidence="2">
    <location>
        <begin position="321"/>
        <end position="331"/>
    </location>
</feature>
<proteinExistence type="predicted"/>
<dbReference type="Proteomes" id="UP000288859">
    <property type="component" value="Unassembled WGS sequence"/>
</dbReference>
<dbReference type="EMBL" id="NAJM01000001">
    <property type="protein sequence ID" value="RVX76100.1"/>
    <property type="molecule type" value="Genomic_DNA"/>
</dbReference>
<keyword evidence="1" id="KW-0175">Coiled coil</keyword>
<name>A0A438NK29_EXOME</name>
<dbReference type="VEuPathDB" id="FungiDB:PV10_01561"/>
<evidence type="ECO:0000256" key="2">
    <source>
        <dbReference type="SAM" id="MobiDB-lite"/>
    </source>
</evidence>
<sequence length="468" mass="52094">MPVVAEGELASPESFLPTTGLSQDRAPSPVPSWVREINNTPIGRHSRASSIISTHTKFSTTTLQDDARSINITVAGQYFRINRDGSRVTVDAPPPYSGPSQAGSVEVVALDNLSLTDRGQSVHTDDLDLEDGSRTPRSIVDVSLDDHFFSRLRGVEQSVDPTRPENSIHRSSSLATISHVSDIALTSTEEGASDDDDNRDGRSVLQDPSDTVTHLPAGDEFARGGSPTSNNSGSWHRSWAMGTSATGPASSNSCGHIPLLQRIGLSRSVSRSQSNAPSMQGSQEELAQPSPDTLHQSRPSISIAVSAPADNESQPPDQPEGEPRPSDEPKFGIHRQMSQMSVETENEMMTHYTKMMRKLDYEHRKALHLKDKELADMRVRLHEKDTVLRQQVRAKDFMIDDLKQRLNAFEENMESMLERARNQVEDMWESRWKDRDFHLRERMKRIEEEAQRSIDKLRTDIVSPATTV</sequence>
<accession>A0A438NK29</accession>
<feature type="region of interest" description="Disordered" evidence="2">
    <location>
        <begin position="188"/>
        <end position="253"/>
    </location>
</feature>
<feature type="region of interest" description="Disordered" evidence="2">
    <location>
        <begin position="1"/>
        <end position="30"/>
    </location>
</feature>
<evidence type="ECO:0000313" key="4">
    <source>
        <dbReference type="Proteomes" id="UP000288859"/>
    </source>
</evidence>
<feature type="region of interest" description="Disordered" evidence="2">
    <location>
        <begin position="155"/>
        <end position="174"/>
    </location>
</feature>
<evidence type="ECO:0000313" key="3">
    <source>
        <dbReference type="EMBL" id="RVX76100.1"/>
    </source>
</evidence>
<comment type="caution">
    <text evidence="3">The sequence shown here is derived from an EMBL/GenBank/DDBJ whole genome shotgun (WGS) entry which is preliminary data.</text>
</comment>
<dbReference type="OrthoDB" id="5393115at2759"/>
<dbReference type="AlphaFoldDB" id="A0A438NK29"/>
<reference evidence="3 4" key="1">
    <citation type="submission" date="2017-03" db="EMBL/GenBank/DDBJ databases">
        <title>Genomes of endolithic fungi from Antarctica.</title>
        <authorList>
            <person name="Coleine C."/>
            <person name="Masonjones S."/>
            <person name="Stajich J.E."/>
        </authorList>
    </citation>
    <scope>NUCLEOTIDE SEQUENCE [LARGE SCALE GENOMIC DNA]</scope>
    <source>
        <strain evidence="3 4">CCFEE 6314</strain>
    </source>
</reference>
<feature type="region of interest" description="Disordered" evidence="2">
    <location>
        <begin position="268"/>
        <end position="334"/>
    </location>
</feature>
<organism evidence="3 4">
    <name type="scientific">Exophiala mesophila</name>
    <name type="common">Black yeast-like fungus</name>
    <dbReference type="NCBI Taxonomy" id="212818"/>
    <lineage>
        <taxon>Eukaryota</taxon>
        <taxon>Fungi</taxon>
        <taxon>Dikarya</taxon>
        <taxon>Ascomycota</taxon>
        <taxon>Pezizomycotina</taxon>
        <taxon>Eurotiomycetes</taxon>
        <taxon>Chaetothyriomycetidae</taxon>
        <taxon>Chaetothyriales</taxon>
        <taxon>Herpotrichiellaceae</taxon>
        <taxon>Exophiala</taxon>
    </lineage>
</organism>
<evidence type="ECO:0000256" key="1">
    <source>
        <dbReference type="SAM" id="Coils"/>
    </source>
</evidence>
<feature type="coiled-coil region" evidence="1">
    <location>
        <begin position="399"/>
        <end position="460"/>
    </location>
</feature>
<feature type="compositionally biased region" description="Polar residues" evidence="2">
    <location>
        <begin position="226"/>
        <end position="253"/>
    </location>
</feature>
<gene>
    <name evidence="3" type="ORF">B0A52_00457</name>
</gene>
<feature type="compositionally biased region" description="Polar residues" evidence="2">
    <location>
        <begin position="268"/>
        <end position="300"/>
    </location>
</feature>